<gene>
    <name evidence="1" type="ORF">RHODGE_RHODGE_02809</name>
</gene>
<comment type="caution">
    <text evidence="1">The sequence shown here is derived from an EMBL/GenBank/DDBJ whole genome shotgun (WGS) entry which is preliminary data.</text>
</comment>
<protein>
    <submittedName>
        <fullName evidence="1">Uncharacterized protein</fullName>
    </submittedName>
</protein>
<reference evidence="2" key="1">
    <citation type="submission" date="2018-10" db="EMBL/GenBank/DDBJ databases">
        <authorList>
            <person name="Peiro R."/>
            <person name="Begona"/>
            <person name="Cbmso G."/>
            <person name="Lopez M."/>
            <person name="Gonzalez S."/>
            <person name="Sacristan E."/>
            <person name="Castillo E."/>
        </authorList>
    </citation>
    <scope>NUCLEOTIDE SEQUENCE [LARGE SCALE GENOMIC DNA]</scope>
</reference>
<accession>A0A447CWG5</accession>
<sequence>MSPYGRVVLITSAMVALAAAYTLIRIRLADRACVTAPGGDRPETALSAPQGWRGPAIPIRSAPQGRGAQCRVVAPRSDDALVRHVSGV</sequence>
<dbReference type="RefSeq" id="WP_129609470.1">
    <property type="nucleotide sequence ID" value="NZ_UWOC01000151.1"/>
</dbReference>
<dbReference type="AlphaFoldDB" id="A0A447CWG5"/>
<keyword evidence="2" id="KW-1185">Reference proteome</keyword>
<name>A0A447CWG5_9BRAD</name>
<proteinExistence type="predicted"/>
<dbReference type="Proteomes" id="UP000289200">
    <property type="component" value="Unassembled WGS sequence"/>
</dbReference>
<evidence type="ECO:0000313" key="2">
    <source>
        <dbReference type="Proteomes" id="UP000289200"/>
    </source>
</evidence>
<evidence type="ECO:0000313" key="1">
    <source>
        <dbReference type="EMBL" id="VCU09640.1"/>
    </source>
</evidence>
<organism evidence="1 2">
    <name type="scientific">Rhodoplanes serenus</name>
    <dbReference type="NCBI Taxonomy" id="200615"/>
    <lineage>
        <taxon>Bacteria</taxon>
        <taxon>Pseudomonadati</taxon>
        <taxon>Pseudomonadota</taxon>
        <taxon>Alphaproteobacteria</taxon>
        <taxon>Hyphomicrobiales</taxon>
        <taxon>Nitrobacteraceae</taxon>
        <taxon>Rhodoplanes</taxon>
    </lineage>
</organism>
<dbReference type="EMBL" id="UWOC01000151">
    <property type="protein sequence ID" value="VCU09640.1"/>
    <property type="molecule type" value="Genomic_DNA"/>
</dbReference>